<keyword evidence="1" id="KW-0813">Transport</keyword>
<feature type="chain" id="PRO_5019498100" evidence="3">
    <location>
        <begin position="30"/>
        <end position="1028"/>
    </location>
</feature>
<dbReference type="InterPro" id="IPR039426">
    <property type="entry name" value="TonB-dep_rcpt-like"/>
</dbReference>
<comment type="subcellular location">
    <subcellularLocation>
        <location evidence="1">Cell outer membrane</location>
        <topology evidence="1">Multi-pass membrane protein</topology>
    </subcellularLocation>
</comment>
<dbReference type="Pfam" id="PF07715">
    <property type="entry name" value="Plug"/>
    <property type="match status" value="1"/>
</dbReference>
<keyword evidence="2" id="KW-0798">TonB box</keyword>
<keyword evidence="1" id="KW-0998">Cell outer membrane</keyword>
<feature type="signal peptide" evidence="3">
    <location>
        <begin position="1"/>
        <end position="29"/>
    </location>
</feature>
<comment type="similarity">
    <text evidence="1 2">Belongs to the TonB-dependent receptor family.</text>
</comment>
<keyword evidence="6" id="KW-0675">Receptor</keyword>
<evidence type="ECO:0000256" key="1">
    <source>
        <dbReference type="PROSITE-ProRule" id="PRU01360"/>
    </source>
</evidence>
<dbReference type="InterPro" id="IPR037066">
    <property type="entry name" value="Plug_dom_sf"/>
</dbReference>
<dbReference type="SUPFAM" id="SSF56935">
    <property type="entry name" value="Porins"/>
    <property type="match status" value="1"/>
</dbReference>
<sequence length="1028" mass="113663">MNTETLHFKFLKVFCCVLLLQLGWSHALGAVTEANQTRQIQGVITDSQGETLPGVNVLVKGTSIGAISDINGKFTLQVPSPKSVLIISYIGYETYEVIVGNKTSFNIVLEDQMNALDEVVVVAYGSQKKQTVTGAVSMMKSSELVAAPVANVTNALVGKLPGVITQQPSGRPGDDAATILIRGKSTFNDASPLIIIDGVEQESFSQLDANEIESLSVLKDASSTAVYGIRGANGVILITTKRGKEGKPKISVTANWGLQRPTQIPEFLGSYEHLVLRKKAWENDGKDPLQQDNGLLTDESLEGFRLGEDPYRYPDVNWYDEMVNKRGALQQQYNINISGGTKAVKYFISLGYLNQGGMFKYTDLQKDYNPQVYYRRFNFRSNIDLNINKYQTLSANISGRSGEMNGFKGASGSYFQGLIAKEPWRHPIYNPDGSIAAVQGSGNPLTSIAYSGYENSKTNYYDIVGTLHNDLSFITNGLSFDMSISFNNNFGSTKKYTDGIDTYYYEPNTGRYDQLGEDSPFRFSEDKKTDPMRRTNLQLKVGYGRSFGKHNINSILVYNQQKTTSGSSIPSALMGYAARVEYGFADKYLGEVSLGYNGSENFAKGHRFGFFPSGSLGYVISEEAFMEKVKKVIPYLKVRGSVGLVGNDKSKDRFLYMGEFTGQGIYAGGGTPSFGFGTTNPSTNGGIYEKRNENKLLTWETALKGNIGLEARLFSNDLLSFTVDVFKEHRKDILLQGRSTPQIIGLSSPYLNVGEVKNWGYEFELSHRHHIGKVDYYIRGNYSFARNEVINYDDPAGTPDYQKIAGFRIDQFRGYQVLGFFQNAEDIKSSPDQTTLGGPIIPGDLKYWDRNGDGSLTDADKVAIGYSRIPEIMYSITPGIIWKGLEISVQFQGAAHASVLFAGNAGYEFGGGAGGGQVSEVHKNYWTPDNPNAAYPSLHMAAKHSNKNINSFHLKSADYIRLKNVQITYSFPSKIYRKLGMTGLKAYLNGSNLYTWSKIDNFDPETVNNSGEVYPQQSVYNFGVNINF</sequence>
<dbReference type="Gene3D" id="2.60.40.1120">
    <property type="entry name" value="Carboxypeptidase-like, regulatory domain"/>
    <property type="match status" value="1"/>
</dbReference>
<dbReference type="InterPro" id="IPR023997">
    <property type="entry name" value="TonB-dep_OMP_SusC/RagA_CS"/>
</dbReference>
<evidence type="ECO:0000313" key="6">
    <source>
        <dbReference type="EMBL" id="RHB35553.1"/>
    </source>
</evidence>
<dbReference type="Gene3D" id="2.170.130.10">
    <property type="entry name" value="TonB-dependent receptor, plug domain"/>
    <property type="match status" value="1"/>
</dbReference>
<evidence type="ECO:0000259" key="4">
    <source>
        <dbReference type="Pfam" id="PF00593"/>
    </source>
</evidence>
<dbReference type="InterPro" id="IPR008969">
    <property type="entry name" value="CarboxyPept-like_regulatory"/>
</dbReference>
<accession>A0A413VPT3</accession>
<dbReference type="Pfam" id="PF00593">
    <property type="entry name" value="TonB_dep_Rec_b-barrel"/>
    <property type="match status" value="1"/>
</dbReference>
<evidence type="ECO:0000259" key="5">
    <source>
        <dbReference type="Pfam" id="PF07715"/>
    </source>
</evidence>
<organism evidence="6 7">
    <name type="scientific">Bacteroides nordii</name>
    <dbReference type="NCBI Taxonomy" id="291645"/>
    <lineage>
        <taxon>Bacteria</taxon>
        <taxon>Pseudomonadati</taxon>
        <taxon>Bacteroidota</taxon>
        <taxon>Bacteroidia</taxon>
        <taxon>Bacteroidales</taxon>
        <taxon>Bacteroidaceae</taxon>
        <taxon>Bacteroides</taxon>
    </lineage>
</organism>
<name>A0A413VPT3_9BACE</name>
<keyword evidence="1 2" id="KW-0472">Membrane</keyword>
<dbReference type="NCBIfam" id="TIGR04056">
    <property type="entry name" value="OMP_RagA_SusC"/>
    <property type="match status" value="1"/>
</dbReference>
<dbReference type="GO" id="GO:0009279">
    <property type="term" value="C:cell outer membrane"/>
    <property type="evidence" value="ECO:0007669"/>
    <property type="project" value="UniProtKB-SubCell"/>
</dbReference>
<dbReference type="InterPro" id="IPR000531">
    <property type="entry name" value="Beta-barrel_TonB"/>
</dbReference>
<dbReference type="FunFam" id="2.170.130.10:FF:000003">
    <property type="entry name" value="SusC/RagA family TonB-linked outer membrane protein"/>
    <property type="match status" value="1"/>
</dbReference>
<evidence type="ECO:0000256" key="2">
    <source>
        <dbReference type="RuleBase" id="RU003357"/>
    </source>
</evidence>
<dbReference type="FunFam" id="2.60.40.1120:FF:000003">
    <property type="entry name" value="Outer membrane protein Omp121"/>
    <property type="match status" value="1"/>
</dbReference>
<keyword evidence="1" id="KW-1134">Transmembrane beta strand</keyword>
<dbReference type="Proteomes" id="UP000284379">
    <property type="component" value="Unassembled WGS sequence"/>
</dbReference>
<dbReference type="Pfam" id="PF13715">
    <property type="entry name" value="CarbopepD_reg_2"/>
    <property type="match status" value="1"/>
</dbReference>
<dbReference type="PROSITE" id="PS52016">
    <property type="entry name" value="TONB_DEPENDENT_REC_3"/>
    <property type="match status" value="1"/>
</dbReference>
<feature type="domain" description="TonB-dependent receptor plug" evidence="5">
    <location>
        <begin position="129"/>
        <end position="235"/>
    </location>
</feature>
<keyword evidence="3" id="KW-0732">Signal</keyword>
<evidence type="ECO:0000313" key="7">
    <source>
        <dbReference type="Proteomes" id="UP000284379"/>
    </source>
</evidence>
<reference evidence="6 7" key="1">
    <citation type="submission" date="2018-08" db="EMBL/GenBank/DDBJ databases">
        <title>A genome reference for cultivated species of the human gut microbiota.</title>
        <authorList>
            <person name="Zou Y."/>
            <person name="Xue W."/>
            <person name="Luo G."/>
        </authorList>
    </citation>
    <scope>NUCLEOTIDE SEQUENCE [LARGE SCALE GENOMIC DNA]</scope>
    <source>
        <strain evidence="6 7">AM40-30BH</strain>
    </source>
</reference>
<feature type="domain" description="TonB-dependent receptor-like beta-barrel" evidence="4">
    <location>
        <begin position="441"/>
        <end position="993"/>
    </location>
</feature>
<evidence type="ECO:0000256" key="3">
    <source>
        <dbReference type="SAM" id="SignalP"/>
    </source>
</evidence>
<keyword evidence="1" id="KW-0812">Transmembrane</keyword>
<dbReference type="AlphaFoldDB" id="A0A413VPT3"/>
<dbReference type="SUPFAM" id="SSF49464">
    <property type="entry name" value="Carboxypeptidase regulatory domain-like"/>
    <property type="match status" value="1"/>
</dbReference>
<comment type="caution">
    <text evidence="6">The sequence shown here is derived from an EMBL/GenBank/DDBJ whole genome shotgun (WGS) entry which is preliminary data.</text>
</comment>
<proteinExistence type="inferred from homology"/>
<dbReference type="NCBIfam" id="TIGR04057">
    <property type="entry name" value="SusC_RagA_signa"/>
    <property type="match status" value="1"/>
</dbReference>
<protein>
    <submittedName>
        <fullName evidence="6">TonB-dependent receptor</fullName>
    </submittedName>
</protein>
<dbReference type="InterPro" id="IPR012910">
    <property type="entry name" value="Plug_dom"/>
</dbReference>
<dbReference type="InterPro" id="IPR023996">
    <property type="entry name" value="TonB-dep_OMP_SusC/RagA"/>
</dbReference>
<gene>
    <name evidence="6" type="ORF">DW888_10585</name>
</gene>
<dbReference type="RefSeq" id="WP_122201506.1">
    <property type="nucleotide sequence ID" value="NZ_CABJFV010000006.1"/>
</dbReference>
<dbReference type="EMBL" id="QSGO01000006">
    <property type="protein sequence ID" value="RHB35553.1"/>
    <property type="molecule type" value="Genomic_DNA"/>
</dbReference>